<name>A0A8X6VFV1_TRICX</name>
<accession>A0A8X6VFV1</accession>
<proteinExistence type="predicted"/>
<dbReference type="Proteomes" id="UP000887159">
    <property type="component" value="Unassembled WGS sequence"/>
</dbReference>
<organism evidence="1 2">
    <name type="scientific">Trichonephila clavipes</name>
    <name type="common">Golden silk orbweaver</name>
    <name type="synonym">Nephila clavipes</name>
    <dbReference type="NCBI Taxonomy" id="2585209"/>
    <lineage>
        <taxon>Eukaryota</taxon>
        <taxon>Metazoa</taxon>
        <taxon>Ecdysozoa</taxon>
        <taxon>Arthropoda</taxon>
        <taxon>Chelicerata</taxon>
        <taxon>Arachnida</taxon>
        <taxon>Araneae</taxon>
        <taxon>Araneomorphae</taxon>
        <taxon>Entelegynae</taxon>
        <taxon>Araneoidea</taxon>
        <taxon>Nephilidae</taxon>
        <taxon>Trichonephila</taxon>
    </lineage>
</organism>
<protein>
    <submittedName>
        <fullName evidence="1">Uncharacterized protein</fullName>
    </submittedName>
</protein>
<evidence type="ECO:0000313" key="1">
    <source>
        <dbReference type="EMBL" id="GFY11134.1"/>
    </source>
</evidence>
<comment type="caution">
    <text evidence="1">The sequence shown here is derived from an EMBL/GenBank/DDBJ whole genome shotgun (WGS) entry which is preliminary data.</text>
</comment>
<gene>
    <name evidence="1" type="ORF">TNCV_4471201</name>
</gene>
<dbReference type="AlphaFoldDB" id="A0A8X6VFV1"/>
<dbReference type="EMBL" id="BMAU01021304">
    <property type="protein sequence ID" value="GFY11134.1"/>
    <property type="molecule type" value="Genomic_DNA"/>
</dbReference>
<evidence type="ECO:0000313" key="2">
    <source>
        <dbReference type="Proteomes" id="UP000887159"/>
    </source>
</evidence>
<sequence>MTPFAMVQGHCDVDDVMRVSCVLRQTNYTSVSPMIVSVLKCSVDMVTGPIRPHLLNVPHSDDEVTSVKVPSFPK</sequence>
<reference evidence="1" key="1">
    <citation type="submission" date="2020-08" db="EMBL/GenBank/DDBJ databases">
        <title>Multicomponent nature underlies the extraordinary mechanical properties of spider dragline silk.</title>
        <authorList>
            <person name="Kono N."/>
            <person name="Nakamura H."/>
            <person name="Mori M."/>
            <person name="Yoshida Y."/>
            <person name="Ohtoshi R."/>
            <person name="Malay A.D."/>
            <person name="Moran D.A.P."/>
            <person name="Tomita M."/>
            <person name="Numata K."/>
            <person name="Arakawa K."/>
        </authorList>
    </citation>
    <scope>NUCLEOTIDE SEQUENCE</scope>
</reference>
<keyword evidence="2" id="KW-1185">Reference proteome</keyword>